<keyword evidence="11" id="KW-1185">Reference proteome</keyword>
<comment type="similarity">
    <text evidence="2 7">Belongs to the major facilitator superfamily. Sugar transporter (TC 2.A.1.1) family.</text>
</comment>
<dbReference type="InterPro" id="IPR050360">
    <property type="entry name" value="MFS_Sugar_Transporters"/>
</dbReference>
<feature type="transmembrane region" description="Helical" evidence="8">
    <location>
        <begin position="172"/>
        <end position="191"/>
    </location>
</feature>
<evidence type="ECO:0000256" key="8">
    <source>
        <dbReference type="SAM" id="Phobius"/>
    </source>
</evidence>
<protein>
    <submittedName>
        <fullName evidence="10">Snf3p</fullName>
    </submittedName>
</protein>
<reference evidence="10 11" key="1">
    <citation type="submission" date="2016-02" db="EMBL/GenBank/DDBJ databases">
        <title>Complete genome sequence and transcriptome regulation of the pentose utilising yeast Sugiyamaella lignohabitans.</title>
        <authorList>
            <person name="Bellasio M."/>
            <person name="Peymann A."/>
            <person name="Valli M."/>
            <person name="Sipitzky M."/>
            <person name="Graf A."/>
            <person name="Sauer M."/>
            <person name="Marx H."/>
            <person name="Mattanovich D."/>
        </authorList>
    </citation>
    <scope>NUCLEOTIDE SEQUENCE [LARGE SCALE GENOMIC DNA]</scope>
    <source>
        <strain evidence="10 11">CBS 10342</strain>
    </source>
</reference>
<dbReference type="PRINTS" id="PR00171">
    <property type="entry name" value="SUGRTRNSPORT"/>
</dbReference>
<evidence type="ECO:0000256" key="6">
    <source>
        <dbReference type="ARBA" id="ARBA00023136"/>
    </source>
</evidence>
<dbReference type="InterPro" id="IPR005829">
    <property type="entry name" value="Sugar_transporter_CS"/>
</dbReference>
<dbReference type="PROSITE" id="PS50850">
    <property type="entry name" value="MFS"/>
    <property type="match status" value="1"/>
</dbReference>
<feature type="transmembrane region" description="Helical" evidence="8">
    <location>
        <begin position="12"/>
        <end position="34"/>
    </location>
</feature>
<name>A0A167CEW8_9ASCO</name>
<evidence type="ECO:0000256" key="1">
    <source>
        <dbReference type="ARBA" id="ARBA00004141"/>
    </source>
</evidence>
<dbReference type="GO" id="GO:0005351">
    <property type="term" value="F:carbohydrate:proton symporter activity"/>
    <property type="evidence" value="ECO:0007669"/>
    <property type="project" value="TreeGrafter"/>
</dbReference>
<dbReference type="GO" id="GO:0016020">
    <property type="term" value="C:membrane"/>
    <property type="evidence" value="ECO:0007669"/>
    <property type="project" value="UniProtKB-SubCell"/>
</dbReference>
<evidence type="ECO:0000313" key="10">
    <source>
        <dbReference type="EMBL" id="ANB11599.1"/>
    </source>
</evidence>
<dbReference type="GeneID" id="30036551"/>
<accession>A0A167CEW8</accession>
<dbReference type="AlphaFoldDB" id="A0A167CEW8"/>
<dbReference type="NCBIfam" id="TIGR00879">
    <property type="entry name" value="SP"/>
    <property type="match status" value="1"/>
</dbReference>
<dbReference type="PROSITE" id="PS00217">
    <property type="entry name" value="SUGAR_TRANSPORT_2"/>
    <property type="match status" value="1"/>
</dbReference>
<dbReference type="Gene3D" id="1.20.1250.20">
    <property type="entry name" value="MFS general substrate transporter like domains"/>
    <property type="match status" value="1"/>
</dbReference>
<evidence type="ECO:0000256" key="5">
    <source>
        <dbReference type="ARBA" id="ARBA00022989"/>
    </source>
</evidence>
<evidence type="ECO:0000256" key="2">
    <source>
        <dbReference type="ARBA" id="ARBA00010992"/>
    </source>
</evidence>
<dbReference type="PROSITE" id="PS00216">
    <property type="entry name" value="SUGAR_TRANSPORT_1"/>
    <property type="match status" value="1"/>
</dbReference>
<organism evidence="10 11">
    <name type="scientific">Sugiyamaella lignohabitans</name>
    <dbReference type="NCBI Taxonomy" id="796027"/>
    <lineage>
        <taxon>Eukaryota</taxon>
        <taxon>Fungi</taxon>
        <taxon>Dikarya</taxon>
        <taxon>Ascomycota</taxon>
        <taxon>Saccharomycotina</taxon>
        <taxon>Dipodascomycetes</taxon>
        <taxon>Dipodascales</taxon>
        <taxon>Trichomonascaceae</taxon>
        <taxon>Sugiyamaella</taxon>
    </lineage>
</organism>
<dbReference type="Pfam" id="PF00083">
    <property type="entry name" value="Sugar_tr"/>
    <property type="match status" value="1"/>
</dbReference>
<dbReference type="InterPro" id="IPR020846">
    <property type="entry name" value="MFS_dom"/>
</dbReference>
<evidence type="ECO:0000256" key="4">
    <source>
        <dbReference type="ARBA" id="ARBA00022692"/>
    </source>
</evidence>
<comment type="subcellular location">
    <subcellularLocation>
        <location evidence="1">Membrane</location>
        <topology evidence="1">Multi-pass membrane protein</topology>
    </subcellularLocation>
</comment>
<evidence type="ECO:0000313" key="11">
    <source>
        <dbReference type="Proteomes" id="UP000189580"/>
    </source>
</evidence>
<evidence type="ECO:0000259" key="9">
    <source>
        <dbReference type="PROSITE" id="PS50850"/>
    </source>
</evidence>
<dbReference type="KEGG" id="slb:AWJ20_4420"/>
<dbReference type="OrthoDB" id="4142200at2759"/>
<dbReference type="InterPro" id="IPR036259">
    <property type="entry name" value="MFS_trans_sf"/>
</dbReference>
<feature type="domain" description="Major facilitator superfamily (MFS) profile" evidence="9">
    <location>
        <begin position="12"/>
        <end position="384"/>
    </location>
</feature>
<dbReference type="InterPro" id="IPR005828">
    <property type="entry name" value="MFS_sugar_transport-like"/>
</dbReference>
<keyword evidence="6 8" id="KW-0472">Membrane</keyword>
<dbReference type="Proteomes" id="UP000189580">
    <property type="component" value="Chromosome c"/>
</dbReference>
<keyword evidence="5 8" id="KW-1133">Transmembrane helix</keyword>
<dbReference type="PANTHER" id="PTHR48022:SF47">
    <property type="entry name" value="MAJOR FACILITATOR SUPERFAMILY (MFS) PROFILE DOMAIN-CONTAINING PROTEIN"/>
    <property type="match status" value="1"/>
</dbReference>
<feature type="transmembrane region" description="Helical" evidence="8">
    <location>
        <begin position="323"/>
        <end position="346"/>
    </location>
</feature>
<feature type="transmembrane region" description="Helical" evidence="8">
    <location>
        <begin position="54"/>
        <end position="72"/>
    </location>
</feature>
<gene>
    <name evidence="10" type="primary">SNF3</name>
    <name evidence="10" type="ORF">AWJ20_4420</name>
</gene>
<feature type="transmembrane region" description="Helical" evidence="8">
    <location>
        <begin position="139"/>
        <end position="160"/>
    </location>
</feature>
<keyword evidence="4 8" id="KW-0812">Transmembrane</keyword>
<feature type="transmembrane region" description="Helical" evidence="8">
    <location>
        <begin position="266"/>
        <end position="287"/>
    </location>
</feature>
<dbReference type="RefSeq" id="XP_018734076.1">
    <property type="nucleotide sequence ID" value="XM_018881488.1"/>
</dbReference>
<dbReference type="SUPFAM" id="SSF103473">
    <property type="entry name" value="MFS general substrate transporter"/>
    <property type="match status" value="1"/>
</dbReference>
<dbReference type="InterPro" id="IPR003663">
    <property type="entry name" value="Sugar/inositol_transpt"/>
</dbReference>
<dbReference type="PANTHER" id="PTHR48022">
    <property type="entry name" value="PLASTIDIC GLUCOSE TRANSPORTER 4"/>
    <property type="match status" value="1"/>
</dbReference>
<evidence type="ECO:0000256" key="3">
    <source>
        <dbReference type="ARBA" id="ARBA00022448"/>
    </source>
</evidence>
<feature type="transmembrane region" description="Helical" evidence="8">
    <location>
        <begin position="293"/>
        <end position="316"/>
    </location>
</feature>
<sequence length="384" mass="42067">MILPKIYNQYFVAIIATIGGALFGFDISSMSATIGTPQYLDYFNSPSPSTQGGINASMPGGSLVGSLVAGIVCDMIGRKYTIQFSCFLWIVGSTISCASQNVAMLIVGRFINGLCVGVTSSQIPVYLSEISRHERRGRIVVIQQLAIEWGILILFFIGYGCSYIPGTASFRITWGLQMVPGFVLIFLMPMLPESPRYLASKDRWDECHEILAQVHAKGNKDDTVVLAEMMDIRTIVELERDASSTYLALFSKKNWRRSMVGIMSQVWQQLAGGNVMLYFVVYVFQMAGLTGQINLIASSVQYVIMVIFTTPVMFYVDKVGRRPLLIIGAIGMGTFVFAVGGILATYGKYADEVGGNANIHITLEGQFGPSRGVLVCSYLFVLGK</sequence>
<dbReference type="EMBL" id="CP014500">
    <property type="protein sequence ID" value="ANB11599.1"/>
    <property type="molecule type" value="Genomic_DNA"/>
</dbReference>
<proteinExistence type="inferred from homology"/>
<keyword evidence="3 7" id="KW-0813">Transport</keyword>
<evidence type="ECO:0000256" key="7">
    <source>
        <dbReference type="RuleBase" id="RU003346"/>
    </source>
</evidence>